<dbReference type="EMBL" id="OC921828">
    <property type="protein sequence ID" value="CAD7653717.1"/>
    <property type="molecule type" value="Genomic_DNA"/>
</dbReference>
<evidence type="ECO:0000259" key="9">
    <source>
        <dbReference type="Pfam" id="PF01431"/>
    </source>
</evidence>
<evidence type="ECO:0000256" key="3">
    <source>
        <dbReference type="ARBA" id="ARBA00022670"/>
    </source>
</evidence>
<keyword evidence="3" id="KW-0645">Protease</keyword>
<keyword evidence="4" id="KW-0479">Metal-binding</keyword>
<dbReference type="PANTHER" id="PTHR11733">
    <property type="entry name" value="ZINC METALLOPROTEASE FAMILY M13 NEPRILYSIN-RELATED"/>
    <property type="match status" value="1"/>
</dbReference>
<feature type="domain" description="Peptidase M13 N-terminal" evidence="10">
    <location>
        <begin position="114"/>
        <end position="359"/>
    </location>
</feature>
<keyword evidence="12" id="KW-1185">Reference proteome</keyword>
<evidence type="ECO:0000313" key="12">
    <source>
        <dbReference type="Proteomes" id="UP000728032"/>
    </source>
</evidence>
<evidence type="ECO:0000313" key="11">
    <source>
        <dbReference type="EMBL" id="CAD7653717.1"/>
    </source>
</evidence>
<feature type="signal peptide" evidence="8">
    <location>
        <begin position="1"/>
        <end position="16"/>
    </location>
</feature>
<feature type="non-terminal residue" evidence="11">
    <location>
        <position position="1"/>
    </location>
</feature>
<proteinExistence type="inferred from homology"/>
<keyword evidence="8" id="KW-0732">Signal</keyword>
<dbReference type="PROSITE" id="PS51885">
    <property type="entry name" value="NEPRILYSIN"/>
    <property type="match status" value="2"/>
</dbReference>
<dbReference type="InterPro" id="IPR008753">
    <property type="entry name" value="Peptidase_M13_N"/>
</dbReference>
<comment type="cofactor">
    <cofactor evidence="1">
        <name>Zn(2+)</name>
        <dbReference type="ChEBI" id="CHEBI:29105"/>
    </cofactor>
</comment>
<dbReference type="GO" id="GO:0046872">
    <property type="term" value="F:metal ion binding"/>
    <property type="evidence" value="ECO:0007669"/>
    <property type="project" value="UniProtKB-KW"/>
</dbReference>
<dbReference type="GO" id="GO:0016485">
    <property type="term" value="P:protein processing"/>
    <property type="evidence" value="ECO:0007669"/>
    <property type="project" value="TreeGrafter"/>
</dbReference>
<comment type="similarity">
    <text evidence="2">Belongs to the peptidase M13 family.</text>
</comment>
<reference evidence="11" key="1">
    <citation type="submission" date="2020-11" db="EMBL/GenBank/DDBJ databases">
        <authorList>
            <person name="Tran Van P."/>
        </authorList>
    </citation>
    <scope>NUCLEOTIDE SEQUENCE</scope>
</reference>
<dbReference type="Pfam" id="PF01431">
    <property type="entry name" value="Peptidase_M13"/>
    <property type="match status" value="2"/>
</dbReference>
<dbReference type="OrthoDB" id="6489542at2759"/>
<gene>
    <name evidence="11" type="ORF">ONB1V03_LOCUS10370</name>
</gene>
<dbReference type="Pfam" id="PF05649">
    <property type="entry name" value="Peptidase_M13_N"/>
    <property type="match status" value="4"/>
</dbReference>
<dbReference type="CDD" id="cd08662">
    <property type="entry name" value="M13"/>
    <property type="match status" value="1"/>
</dbReference>
<evidence type="ECO:0000256" key="1">
    <source>
        <dbReference type="ARBA" id="ARBA00001947"/>
    </source>
</evidence>
<evidence type="ECO:0000256" key="7">
    <source>
        <dbReference type="ARBA" id="ARBA00023049"/>
    </source>
</evidence>
<dbReference type="Proteomes" id="UP000728032">
    <property type="component" value="Unassembled WGS sequence"/>
</dbReference>
<dbReference type="EMBL" id="CAJPVJ010007003">
    <property type="protein sequence ID" value="CAG2170904.1"/>
    <property type="molecule type" value="Genomic_DNA"/>
</dbReference>
<dbReference type="InterPro" id="IPR042089">
    <property type="entry name" value="Peptidase_M13_dom_2"/>
</dbReference>
<dbReference type="PANTHER" id="PTHR11733:SF237">
    <property type="entry name" value="NEPRILYSIN-LIKE 4"/>
    <property type="match status" value="1"/>
</dbReference>
<feature type="chain" id="PRO_5036403565" evidence="8">
    <location>
        <begin position="17"/>
        <end position="829"/>
    </location>
</feature>
<evidence type="ECO:0000256" key="4">
    <source>
        <dbReference type="ARBA" id="ARBA00022723"/>
    </source>
</evidence>
<keyword evidence="6" id="KW-0862">Zinc</keyword>
<dbReference type="SUPFAM" id="SSF55486">
    <property type="entry name" value="Metalloproteases ('zincins'), catalytic domain"/>
    <property type="match status" value="2"/>
</dbReference>
<dbReference type="InterPro" id="IPR000718">
    <property type="entry name" value="Peptidase_M13"/>
</dbReference>
<dbReference type="Gene3D" id="3.40.390.10">
    <property type="entry name" value="Collagenase (Catalytic Domain)"/>
    <property type="match status" value="5"/>
</dbReference>
<dbReference type="GO" id="GO:0005886">
    <property type="term" value="C:plasma membrane"/>
    <property type="evidence" value="ECO:0007669"/>
    <property type="project" value="TreeGrafter"/>
</dbReference>
<keyword evidence="7" id="KW-0482">Metalloprotease</keyword>
<feature type="domain" description="Peptidase M13 N-terminal" evidence="10">
    <location>
        <begin position="45"/>
        <end position="113"/>
    </location>
</feature>
<dbReference type="InterPro" id="IPR024079">
    <property type="entry name" value="MetalloPept_cat_dom_sf"/>
</dbReference>
<keyword evidence="5" id="KW-0378">Hydrolase</keyword>
<feature type="domain" description="Peptidase M13 N-terminal" evidence="10">
    <location>
        <begin position="717"/>
        <end position="756"/>
    </location>
</feature>
<evidence type="ECO:0000256" key="8">
    <source>
        <dbReference type="SAM" id="SignalP"/>
    </source>
</evidence>
<organism evidence="11">
    <name type="scientific">Oppiella nova</name>
    <dbReference type="NCBI Taxonomy" id="334625"/>
    <lineage>
        <taxon>Eukaryota</taxon>
        <taxon>Metazoa</taxon>
        <taxon>Ecdysozoa</taxon>
        <taxon>Arthropoda</taxon>
        <taxon>Chelicerata</taxon>
        <taxon>Arachnida</taxon>
        <taxon>Acari</taxon>
        <taxon>Acariformes</taxon>
        <taxon>Sarcoptiformes</taxon>
        <taxon>Oribatida</taxon>
        <taxon>Brachypylina</taxon>
        <taxon>Oppioidea</taxon>
        <taxon>Oppiidae</taxon>
        <taxon>Oppiella</taxon>
    </lineage>
</organism>
<name>A0A7R9M5A0_9ACAR</name>
<protein>
    <submittedName>
        <fullName evidence="11">Uncharacterized protein</fullName>
    </submittedName>
</protein>
<feature type="domain" description="Peptidase M13 N-terminal" evidence="10">
    <location>
        <begin position="600"/>
        <end position="669"/>
    </location>
</feature>
<accession>A0A7R9M5A0</accession>
<feature type="domain" description="Peptidase M13 C-terminal" evidence="9">
    <location>
        <begin position="370"/>
        <end position="572"/>
    </location>
</feature>
<dbReference type="PRINTS" id="PR00786">
    <property type="entry name" value="NEPRILYSIN"/>
</dbReference>
<sequence length="829" mass="94328">FLLVLTVALTSSWGLAVRDDDICTTPACEAAGKILKANLNETVDPCDDFYEFACGGWEASHKIPADKSSFLSFDILEDQLKNDIKESLSKAIAQNDSNAVIYASGLYKGCIDEVQPDANDTVTHRVYYDAPNFALGRNELVNMSAYPDIVKAYKQYILQSALLLGAKDDSQTTKDIEDLVAFESKLANFSLPQEKKRDPSVWYNRMTFEAFNQLSSNKIDWLNITNRIYKELNSEIRVKSDELVIVQDIGYYKSVTDLLEKTPTRVVANYLGWLAVMNLGSLTTKKFRDVVFNFDKVVSGVEKEAELSDNCVSNLLSSIQYAVSRLYVDKNFSPKDKQEASNIISDIKDSYNELIKESDCWPMPPAMADAAYGRTQNSITIPAGVLKTPFFDSQRPAVLNYGAIGLLVGHEMTHGFDDQGSQYDLKGNLKNWWTKEIHEKFDEKANCFITEYSGEYVPEVKMHLNGKNTVGENIADNGGMRESYRAFQAYVQKHGEPKRLPHVSQYTPEQLYFLSYANVWCSLWRPELFKTIVEYDSHSPMKYRTNVPLSNFKAFSDAYKCGPQTRMNRKDKYQFDVCNTNECHKTGRQLRDAMNESVDPCDDFYEFACGGWMARHTIPDYNGKSDSIINGDDEMNAILTNILSQKMSNENHSNAVNYAYDLYKVCTNEGLYNLINAYKQYILQSALLLGAKNDSQTHQDIEDLIEFESKLANATFIINDIKTTFNEMLKENDWLDDRTKNIALIKLNEMKQNIGFADWMLNDNELDNVYNLLNGKNNIGENIADSGGIRQTFRAYQSYVDRHGEPPRLPYMTEYTPQQLLFHSTAFVS</sequence>
<dbReference type="AlphaFoldDB" id="A0A7R9M5A0"/>
<evidence type="ECO:0000256" key="2">
    <source>
        <dbReference type="ARBA" id="ARBA00007357"/>
    </source>
</evidence>
<evidence type="ECO:0000256" key="5">
    <source>
        <dbReference type="ARBA" id="ARBA00022801"/>
    </source>
</evidence>
<dbReference type="Gene3D" id="1.10.1380.10">
    <property type="entry name" value="Neutral endopeptidase , domain2"/>
    <property type="match status" value="3"/>
</dbReference>
<feature type="domain" description="Peptidase M13 C-terminal" evidence="9">
    <location>
        <begin position="770"/>
        <end position="827"/>
    </location>
</feature>
<evidence type="ECO:0000259" key="10">
    <source>
        <dbReference type="Pfam" id="PF05649"/>
    </source>
</evidence>
<dbReference type="GO" id="GO:0004222">
    <property type="term" value="F:metalloendopeptidase activity"/>
    <property type="evidence" value="ECO:0007669"/>
    <property type="project" value="InterPro"/>
</dbReference>
<dbReference type="InterPro" id="IPR018497">
    <property type="entry name" value="Peptidase_M13_C"/>
</dbReference>
<evidence type="ECO:0000256" key="6">
    <source>
        <dbReference type="ARBA" id="ARBA00022833"/>
    </source>
</evidence>